<evidence type="ECO:0000313" key="9">
    <source>
        <dbReference type="Proteomes" id="UP001280629"/>
    </source>
</evidence>
<comment type="similarity">
    <text evidence="3 7">Belongs to the IspD/TarI cytidylyltransferase family. IspD subfamily.</text>
</comment>
<comment type="pathway">
    <text evidence="2 7">Isoprenoid biosynthesis; isopentenyl diphosphate biosynthesis via DXP pathway; isopentenyl diphosphate from 1-deoxy-D-xylulose 5-phosphate: step 2/6.</text>
</comment>
<dbReference type="PANTHER" id="PTHR32125:SF4">
    <property type="entry name" value="2-C-METHYL-D-ERYTHRITOL 4-PHOSPHATE CYTIDYLYLTRANSFERASE, CHLOROPLASTIC"/>
    <property type="match status" value="1"/>
</dbReference>
<comment type="function">
    <text evidence="7">Catalyzes the formation of 4-diphosphocytidyl-2-C-methyl-D-erythritol from CTP and 2-C-methyl-D-erythritol 4-phosphate (MEP).</text>
</comment>
<dbReference type="Pfam" id="PF01128">
    <property type="entry name" value="IspD"/>
    <property type="match status" value="1"/>
</dbReference>
<dbReference type="EMBL" id="JAUBDH010000004">
    <property type="protein sequence ID" value="MDW0109967.1"/>
    <property type="molecule type" value="Genomic_DNA"/>
</dbReference>
<dbReference type="InterPro" id="IPR029044">
    <property type="entry name" value="Nucleotide-diphossugar_trans"/>
</dbReference>
<keyword evidence="4 7" id="KW-0808">Transferase</keyword>
<evidence type="ECO:0000256" key="7">
    <source>
        <dbReference type="HAMAP-Rule" id="MF_00108"/>
    </source>
</evidence>
<sequence>MNYTVMMPAAGSGTRMGAGHNKLFLELEGQTILAHTLSVFERDPWCEGIILAVKESERSKIEQIIKRAQITKVKSLPEGGTERQHSVAACLAAHKTRGIVLVHDAARPFIAQHVIHKLADSAYEFGAAVAGVKVKDTMKYVKDGIIEETADRERLWVIQTPQAFRYELLEQASRNAERAGFLGTDEAMLVEHDGKEVRIVESTYDNIKMTTPEDLAYGGYLLKKRLEETV</sequence>
<evidence type="ECO:0000313" key="8">
    <source>
        <dbReference type="EMBL" id="MDW0109967.1"/>
    </source>
</evidence>
<keyword evidence="6 7" id="KW-0414">Isoprene biosynthesis</keyword>
<proteinExistence type="inferred from homology"/>
<name>A0ABU4G0P9_9BACL</name>
<dbReference type="RefSeq" id="WP_317935518.1">
    <property type="nucleotide sequence ID" value="NZ_JAUBDH010000004.1"/>
</dbReference>
<keyword evidence="9" id="KW-1185">Reference proteome</keyword>
<dbReference type="HAMAP" id="MF_00108">
    <property type="entry name" value="IspD"/>
    <property type="match status" value="1"/>
</dbReference>
<dbReference type="InterPro" id="IPR034683">
    <property type="entry name" value="IspD/TarI"/>
</dbReference>
<dbReference type="GO" id="GO:0050518">
    <property type="term" value="F:2-C-methyl-D-erythritol 4-phosphate cytidylyltransferase activity"/>
    <property type="evidence" value="ECO:0007669"/>
    <property type="project" value="UniProtKB-EC"/>
</dbReference>
<evidence type="ECO:0000256" key="2">
    <source>
        <dbReference type="ARBA" id="ARBA00004787"/>
    </source>
</evidence>
<comment type="caution">
    <text evidence="8">The sequence shown here is derived from an EMBL/GenBank/DDBJ whole genome shotgun (WGS) entry which is preliminary data.</text>
</comment>
<dbReference type="SUPFAM" id="SSF53448">
    <property type="entry name" value="Nucleotide-diphospho-sugar transferases"/>
    <property type="match status" value="1"/>
</dbReference>
<evidence type="ECO:0000256" key="1">
    <source>
        <dbReference type="ARBA" id="ARBA00001282"/>
    </source>
</evidence>
<evidence type="ECO:0000256" key="5">
    <source>
        <dbReference type="ARBA" id="ARBA00022695"/>
    </source>
</evidence>
<dbReference type="CDD" id="cd02516">
    <property type="entry name" value="CDP-ME_synthetase"/>
    <property type="match status" value="1"/>
</dbReference>
<feature type="site" description="Transition state stabilizer" evidence="7">
    <location>
        <position position="22"/>
    </location>
</feature>
<organism evidence="8 9">
    <name type="scientific">Sporosarcina aquimarina</name>
    <dbReference type="NCBI Taxonomy" id="114975"/>
    <lineage>
        <taxon>Bacteria</taxon>
        <taxon>Bacillati</taxon>
        <taxon>Bacillota</taxon>
        <taxon>Bacilli</taxon>
        <taxon>Bacillales</taxon>
        <taxon>Caryophanaceae</taxon>
        <taxon>Sporosarcina</taxon>
    </lineage>
</organism>
<feature type="site" description="Positions MEP for the nucleophilic attack" evidence="7">
    <location>
        <position position="208"/>
    </location>
</feature>
<dbReference type="PROSITE" id="PS01295">
    <property type="entry name" value="ISPD"/>
    <property type="match status" value="1"/>
</dbReference>
<dbReference type="InterPro" id="IPR001228">
    <property type="entry name" value="IspD"/>
</dbReference>
<dbReference type="Proteomes" id="UP001280629">
    <property type="component" value="Unassembled WGS sequence"/>
</dbReference>
<dbReference type="Gene3D" id="3.90.550.10">
    <property type="entry name" value="Spore Coat Polysaccharide Biosynthesis Protein SpsA, Chain A"/>
    <property type="match status" value="1"/>
</dbReference>
<evidence type="ECO:0000256" key="3">
    <source>
        <dbReference type="ARBA" id="ARBA00009789"/>
    </source>
</evidence>
<dbReference type="EC" id="2.7.7.60" evidence="7"/>
<gene>
    <name evidence="7 8" type="primary">ispD</name>
    <name evidence="8" type="ORF">QT716_07820</name>
</gene>
<feature type="site" description="Transition state stabilizer" evidence="7">
    <location>
        <position position="15"/>
    </location>
</feature>
<comment type="catalytic activity">
    <reaction evidence="1 7">
        <text>2-C-methyl-D-erythritol 4-phosphate + CTP + H(+) = 4-CDP-2-C-methyl-D-erythritol + diphosphate</text>
        <dbReference type="Rhea" id="RHEA:13429"/>
        <dbReference type="ChEBI" id="CHEBI:15378"/>
        <dbReference type="ChEBI" id="CHEBI:33019"/>
        <dbReference type="ChEBI" id="CHEBI:37563"/>
        <dbReference type="ChEBI" id="CHEBI:57823"/>
        <dbReference type="ChEBI" id="CHEBI:58262"/>
        <dbReference type="EC" id="2.7.7.60"/>
    </reaction>
</comment>
<evidence type="ECO:0000256" key="6">
    <source>
        <dbReference type="ARBA" id="ARBA00023229"/>
    </source>
</evidence>
<feature type="site" description="Positions MEP for the nucleophilic attack" evidence="7">
    <location>
        <position position="152"/>
    </location>
</feature>
<keyword evidence="5 7" id="KW-0548">Nucleotidyltransferase</keyword>
<evidence type="ECO:0000256" key="4">
    <source>
        <dbReference type="ARBA" id="ARBA00022679"/>
    </source>
</evidence>
<dbReference type="PANTHER" id="PTHR32125">
    <property type="entry name" value="2-C-METHYL-D-ERYTHRITOL 4-PHOSPHATE CYTIDYLYLTRANSFERASE, CHLOROPLASTIC"/>
    <property type="match status" value="1"/>
</dbReference>
<protein>
    <recommendedName>
        <fullName evidence="7">2-C-methyl-D-erythritol 4-phosphate cytidylyltransferase</fullName>
        <ecNumber evidence="7">2.7.7.60</ecNumber>
    </recommendedName>
    <alternativeName>
        <fullName evidence="7">4-diphosphocytidyl-2C-methyl-D-erythritol synthase</fullName>
    </alternativeName>
    <alternativeName>
        <fullName evidence="7">MEP cytidylyltransferase</fullName>
        <shortName evidence="7">MCT</shortName>
    </alternativeName>
</protein>
<dbReference type="InterPro" id="IPR018294">
    <property type="entry name" value="ISPD_synthase_CS"/>
</dbReference>
<accession>A0ABU4G0P9</accession>
<dbReference type="NCBIfam" id="TIGR00453">
    <property type="entry name" value="ispD"/>
    <property type="match status" value="1"/>
</dbReference>
<dbReference type="InterPro" id="IPR050088">
    <property type="entry name" value="IspD/TarI_cytidylyltransf_bact"/>
</dbReference>
<reference evidence="8 9" key="1">
    <citation type="submission" date="2023-06" db="EMBL/GenBank/DDBJ databases">
        <title>Sporosarcina sp. nov., isolated from Korean traditional fermented seafood 'Jeotgal'.</title>
        <authorList>
            <person name="Yang A.-I."/>
            <person name="Shin N.-R."/>
        </authorList>
    </citation>
    <scope>NUCLEOTIDE SEQUENCE [LARGE SCALE GENOMIC DNA]</scope>
    <source>
        <strain evidence="8 9">KCTC3840</strain>
    </source>
</reference>